<evidence type="ECO:0000313" key="1">
    <source>
        <dbReference type="EMBL" id="MBB3996125.1"/>
    </source>
</evidence>
<accession>A0A7W6H217</accession>
<dbReference type="EMBL" id="JACIEI010000030">
    <property type="protein sequence ID" value="MBB3996125.1"/>
    <property type="molecule type" value="Genomic_DNA"/>
</dbReference>
<evidence type="ECO:0000313" key="2">
    <source>
        <dbReference type="Proteomes" id="UP000530268"/>
    </source>
</evidence>
<protein>
    <submittedName>
        <fullName evidence="1">Uncharacterized protein</fullName>
    </submittedName>
</protein>
<dbReference type="AlphaFoldDB" id="A0A7W6H217"/>
<dbReference type="Proteomes" id="UP000530268">
    <property type="component" value="Unassembled WGS sequence"/>
</dbReference>
<reference evidence="1 2" key="1">
    <citation type="submission" date="2020-08" db="EMBL/GenBank/DDBJ databases">
        <title>Genomic Encyclopedia of Type Strains, Phase IV (KMG-IV): sequencing the most valuable type-strain genomes for metagenomic binning, comparative biology and taxonomic classification.</title>
        <authorList>
            <person name="Goeker M."/>
        </authorList>
    </citation>
    <scope>NUCLEOTIDE SEQUENCE [LARGE SCALE GENOMIC DNA]</scope>
    <source>
        <strain evidence="1 2">DSM 102234</strain>
    </source>
</reference>
<organism evidence="1 2">
    <name type="scientific">Sulfitobacter undariae</name>
    <dbReference type="NCBI Taxonomy" id="1563671"/>
    <lineage>
        <taxon>Bacteria</taxon>
        <taxon>Pseudomonadati</taxon>
        <taxon>Pseudomonadota</taxon>
        <taxon>Alphaproteobacteria</taxon>
        <taxon>Rhodobacterales</taxon>
        <taxon>Roseobacteraceae</taxon>
        <taxon>Sulfitobacter</taxon>
    </lineage>
</organism>
<keyword evidence="2" id="KW-1185">Reference proteome</keyword>
<dbReference type="RefSeq" id="WP_184568354.1">
    <property type="nucleotide sequence ID" value="NZ_JACIEI010000030.1"/>
</dbReference>
<gene>
    <name evidence="1" type="ORF">GGR95_003793</name>
</gene>
<name>A0A7W6H217_9RHOB</name>
<proteinExistence type="predicted"/>
<sequence length="318" mass="35876">MTLIHDGPGTYDIHAPIDFDALKTIIAARGPYVLEFEKWMVRVSISVQSGNDTDVISIVQSKGFTALATIISRQTVESFESTVALAETFIAQPQLLYDPDAEQQYIEAEIRTHLGIDPRTIYAEGLPETGLEVVLSEACKTDPWRAQSLKIIFQQLFEQSERLQNVGSLNGVSGLKDLLGSSSHLVNFMQGQYNAGFLTGRLISEYFVRYEIEHFAQKGVSFEEGQQRRIDASGKVSNTQRHQRIEAMLTQMEQLARENPIFARLSINKLADIAIENAAEHDGKLWRQGKGRRDAYLDEMKSDLRYQSRFKVLQKKTG</sequence>
<comment type="caution">
    <text evidence="1">The sequence shown here is derived from an EMBL/GenBank/DDBJ whole genome shotgun (WGS) entry which is preliminary data.</text>
</comment>